<keyword evidence="3" id="KW-1185">Reference proteome</keyword>
<comment type="caution">
    <text evidence="1">The sequence shown here is derived from an EMBL/GenBank/DDBJ whole genome shotgun (WGS) entry which is preliminary data.</text>
</comment>
<dbReference type="KEGG" id="xcn:J169_02783"/>
<reference evidence="2" key="2">
    <citation type="submission" date="2020-01" db="EMBL/GenBank/DDBJ databases">
        <authorList>
            <person name="Richard D."/>
        </authorList>
    </citation>
    <scope>NUCLEOTIDE SEQUENCE</scope>
    <source>
        <strain evidence="2">JP541</strain>
    </source>
</reference>
<sequence>MIEQTATRDDYMEGLKLTDAEYQVVVSLRRHPILTKASRSVRKSNEYVCTSAPKECHAARLTPLVGGRVGCQQWPGRGVHVADTMVARGRHLSDLSA</sequence>
<proteinExistence type="predicted"/>
<evidence type="ECO:0000313" key="2">
    <source>
        <dbReference type="EMBL" id="MBD4338445.1"/>
    </source>
</evidence>
<name>A0A0U5GAJ5_XANCI</name>
<dbReference type="KEGG" id="xcu:J159_02771"/>
<accession>A0A0U5GAJ5</accession>
<dbReference type="KEGG" id="xcr:J163_02770"/>
<protein>
    <submittedName>
        <fullName evidence="1">Uncharacterized protein</fullName>
    </submittedName>
</protein>
<dbReference type="Proteomes" id="UP000052230">
    <property type="component" value="Unassembled WGS sequence"/>
</dbReference>
<dbReference type="Proteomes" id="UP000653002">
    <property type="component" value="Unassembled WGS sequence"/>
</dbReference>
<evidence type="ECO:0000313" key="1">
    <source>
        <dbReference type="EMBL" id="CEG17003.1"/>
    </source>
</evidence>
<dbReference type="AlphaFoldDB" id="A0A0U5GAJ5"/>
<dbReference type="EMBL" id="JAABFR010001493">
    <property type="protein sequence ID" value="MBD4338445.1"/>
    <property type="molecule type" value="Genomic_DNA"/>
</dbReference>
<reference evidence="1 3" key="1">
    <citation type="submission" date="2014-09" db="EMBL/GenBank/DDBJ databases">
        <authorList>
            <person name="Regsiter A."/>
        </authorList>
    </citation>
    <scope>NUCLEOTIDE SEQUENCE [LARGE SCALE GENOMIC DNA]</scope>
</reference>
<dbReference type="EMBL" id="CCXZ01000143">
    <property type="protein sequence ID" value="CEG17003.1"/>
    <property type="molecule type" value="Genomic_DNA"/>
</dbReference>
<organism evidence="1 3">
    <name type="scientific">Xanthomonas citri pv. citri</name>
    <dbReference type="NCBI Taxonomy" id="611301"/>
    <lineage>
        <taxon>Bacteria</taxon>
        <taxon>Pseudomonadati</taxon>
        <taxon>Pseudomonadota</taxon>
        <taxon>Gammaproteobacteria</taxon>
        <taxon>Lysobacterales</taxon>
        <taxon>Lysobacteraceae</taxon>
        <taxon>Xanthomonas</taxon>
    </lineage>
</organism>
<gene>
    <name evidence="2" type="ORF">GUH15_20795</name>
    <name evidence="1" type="ORF">XAC3562_490087</name>
</gene>
<dbReference type="KEGG" id="xcf:J172_02777"/>
<evidence type="ECO:0000313" key="3">
    <source>
        <dbReference type="Proteomes" id="UP000052230"/>
    </source>
</evidence>